<gene>
    <name evidence="4" type="ORF">GCM10009564_19660</name>
</gene>
<reference evidence="4 5" key="1">
    <citation type="journal article" date="2019" name="Int. J. Syst. Evol. Microbiol.">
        <title>The Global Catalogue of Microorganisms (GCM) 10K type strain sequencing project: providing services to taxonomists for standard genome sequencing and annotation.</title>
        <authorList>
            <consortium name="The Broad Institute Genomics Platform"/>
            <consortium name="The Broad Institute Genome Sequencing Center for Infectious Disease"/>
            <person name="Wu L."/>
            <person name="Ma J."/>
        </authorList>
    </citation>
    <scope>NUCLEOTIDE SEQUENCE [LARGE SCALE GENOMIC DNA]</scope>
    <source>
        <strain evidence="4 5">JCM 11269</strain>
    </source>
</reference>
<proteinExistence type="predicted"/>
<feature type="domain" description="DUF3566" evidence="3">
    <location>
        <begin position="60"/>
        <end position="108"/>
    </location>
</feature>
<evidence type="ECO:0000256" key="1">
    <source>
        <dbReference type="SAM" id="MobiDB-lite"/>
    </source>
</evidence>
<keyword evidence="5" id="KW-1185">Reference proteome</keyword>
<organism evidence="4 5">
    <name type="scientific">Streptomyces thermogriseus</name>
    <dbReference type="NCBI Taxonomy" id="75292"/>
    <lineage>
        <taxon>Bacteria</taxon>
        <taxon>Bacillati</taxon>
        <taxon>Actinomycetota</taxon>
        <taxon>Actinomycetes</taxon>
        <taxon>Kitasatosporales</taxon>
        <taxon>Streptomycetaceae</taxon>
        <taxon>Streptomyces</taxon>
    </lineage>
</organism>
<protein>
    <recommendedName>
        <fullName evidence="3">DUF3566 domain-containing protein</fullName>
    </recommendedName>
</protein>
<keyword evidence="2" id="KW-0472">Membrane</keyword>
<keyword evidence="2" id="KW-0812">Transmembrane</keyword>
<keyword evidence="2" id="KW-1133">Transmembrane helix</keyword>
<feature type="compositionally biased region" description="Basic and acidic residues" evidence="1">
    <location>
        <begin position="170"/>
        <end position="196"/>
    </location>
</feature>
<dbReference type="InterPro" id="IPR021949">
    <property type="entry name" value="DUF3566_TM"/>
</dbReference>
<sequence>MTSADRPQRDRRTIRLRVSRADPWSVMTTSCLLLVGLGICVLLTLTAVWGVLGLLDPETWSSFSWTFTVAAGVVTLEVILGTALATLGAFLYNISSRYAGGVHLALADDTPAAEVAGAALLPDVGRLYRRLQARLGFPPPGWGARYVDFADRCAATGRRLRRTRRSGSLRPDERSCPTGRTDRDHRTGRDDPDTRVEGSMPG</sequence>
<dbReference type="EMBL" id="BAAAHU010000016">
    <property type="protein sequence ID" value="GAA1008096.1"/>
    <property type="molecule type" value="Genomic_DNA"/>
</dbReference>
<evidence type="ECO:0000256" key="2">
    <source>
        <dbReference type="SAM" id="Phobius"/>
    </source>
</evidence>
<feature type="transmembrane region" description="Helical" evidence="2">
    <location>
        <begin position="69"/>
        <end position="92"/>
    </location>
</feature>
<comment type="caution">
    <text evidence="4">The sequence shown here is derived from an EMBL/GenBank/DDBJ whole genome shotgun (WGS) entry which is preliminary data.</text>
</comment>
<feature type="transmembrane region" description="Helical" evidence="2">
    <location>
        <begin position="21"/>
        <end position="49"/>
    </location>
</feature>
<evidence type="ECO:0000313" key="5">
    <source>
        <dbReference type="Proteomes" id="UP001501072"/>
    </source>
</evidence>
<name>A0ABN1SXR2_9ACTN</name>
<accession>A0ABN1SXR2</accession>
<feature type="domain" description="DUF3566" evidence="3">
    <location>
        <begin position="12"/>
        <end position="54"/>
    </location>
</feature>
<dbReference type="Pfam" id="PF12089">
    <property type="entry name" value="DUF3566"/>
    <property type="match status" value="2"/>
</dbReference>
<evidence type="ECO:0000313" key="4">
    <source>
        <dbReference type="EMBL" id="GAA1008096.1"/>
    </source>
</evidence>
<dbReference type="Proteomes" id="UP001501072">
    <property type="component" value="Unassembled WGS sequence"/>
</dbReference>
<dbReference type="RefSeq" id="WP_346072676.1">
    <property type="nucleotide sequence ID" value="NZ_BAAAHU010000016.1"/>
</dbReference>
<feature type="region of interest" description="Disordered" evidence="1">
    <location>
        <begin position="160"/>
        <end position="202"/>
    </location>
</feature>
<evidence type="ECO:0000259" key="3">
    <source>
        <dbReference type="Pfam" id="PF12089"/>
    </source>
</evidence>